<dbReference type="Gene3D" id="3.30.70.2390">
    <property type="match status" value="1"/>
</dbReference>
<feature type="domain" description="LytR/CpsA/Psr regulator C-terminal" evidence="1">
    <location>
        <begin position="52"/>
        <end position="137"/>
    </location>
</feature>
<evidence type="ECO:0000313" key="3">
    <source>
        <dbReference type="Proteomes" id="UP001056336"/>
    </source>
</evidence>
<dbReference type="InterPro" id="IPR027381">
    <property type="entry name" value="LytR/CpsA/Psr_C"/>
</dbReference>
<accession>A0ABY4QUF4</accession>
<reference evidence="2" key="2">
    <citation type="submission" date="2022-05" db="EMBL/GenBank/DDBJ databases">
        <authorList>
            <person name="Kim J.-S."/>
            <person name="Lee K."/>
            <person name="Suh M."/>
            <person name="Eom M."/>
            <person name="Kim J.-S."/>
            <person name="Kim D.-S."/>
            <person name="Ko S.-H."/>
            <person name="Shin Y."/>
            <person name="Lee J.-S."/>
        </authorList>
    </citation>
    <scope>NUCLEOTIDE SEQUENCE</scope>
    <source>
        <strain evidence="2">N237</strain>
    </source>
</reference>
<organism evidence="2 3">
    <name type="scientific">Jatrophihabitans telluris</name>
    <dbReference type="NCBI Taxonomy" id="2038343"/>
    <lineage>
        <taxon>Bacteria</taxon>
        <taxon>Bacillati</taxon>
        <taxon>Actinomycetota</taxon>
        <taxon>Actinomycetes</taxon>
        <taxon>Jatrophihabitantales</taxon>
        <taxon>Jatrophihabitantaceae</taxon>
        <taxon>Jatrophihabitans</taxon>
    </lineage>
</organism>
<gene>
    <name evidence="2" type="ORF">M6D93_10320</name>
</gene>
<protein>
    <submittedName>
        <fullName evidence="2">LytR C-terminal domain-containing protein</fullName>
    </submittedName>
</protein>
<dbReference type="Proteomes" id="UP001056336">
    <property type="component" value="Chromosome"/>
</dbReference>
<keyword evidence="3" id="KW-1185">Reference proteome</keyword>
<proteinExistence type="predicted"/>
<reference evidence="2" key="1">
    <citation type="journal article" date="2018" name="Int. J. Syst. Evol. Microbiol.">
        <title>Jatrophihabitans telluris sp. nov., isolated from sediment soil of lava forest wetlands and the emended description of the genus Jatrophihabitans.</title>
        <authorList>
            <person name="Lee K.C."/>
            <person name="Suh M.K."/>
            <person name="Eom M.K."/>
            <person name="Kim K.K."/>
            <person name="Kim J.S."/>
            <person name="Kim D.S."/>
            <person name="Ko S.H."/>
            <person name="Shin Y.K."/>
            <person name="Lee J.S."/>
        </authorList>
    </citation>
    <scope>NUCLEOTIDE SEQUENCE</scope>
    <source>
        <strain evidence="2">N237</strain>
    </source>
</reference>
<dbReference type="Pfam" id="PF13399">
    <property type="entry name" value="LytR_C"/>
    <property type="match status" value="1"/>
</dbReference>
<dbReference type="RefSeq" id="WP_249769062.1">
    <property type="nucleotide sequence ID" value="NZ_CP097332.1"/>
</dbReference>
<evidence type="ECO:0000259" key="1">
    <source>
        <dbReference type="Pfam" id="PF13399"/>
    </source>
</evidence>
<name>A0ABY4QUF4_9ACTN</name>
<sequence>MAFLIALTVLTAIVWWRVLHRADSTTTTTASKTTQSCTSTGAKITLPAPGSVALNILNGADKTGLAATVQSQLSARGFNQVQTGNAKSTVSSVGEIHYATATRGAAVLLSYYFPGAKLVKVAGRTSTAVDVILGKKFSSLAPASSVTSAEAAAAKRC</sequence>
<evidence type="ECO:0000313" key="2">
    <source>
        <dbReference type="EMBL" id="UQX86706.1"/>
    </source>
</evidence>
<dbReference type="EMBL" id="CP097332">
    <property type="protein sequence ID" value="UQX86706.1"/>
    <property type="molecule type" value="Genomic_DNA"/>
</dbReference>